<name>A0A9J6A5B8_SOLCO</name>
<sequence length="82" mass="9132">MLNKELLGRQPKLSLPKELSLKIVASRRLGKPLDVSPIAFDEQGQAHRKFKCTKVQGCRQRANEKPCSESPSAFGDIKLLAE</sequence>
<dbReference type="Proteomes" id="UP000824120">
    <property type="component" value="Chromosome 2"/>
</dbReference>
<gene>
    <name evidence="1" type="ORF">H5410_004967</name>
</gene>
<proteinExistence type="predicted"/>
<keyword evidence="2" id="KW-1185">Reference proteome</keyword>
<protein>
    <submittedName>
        <fullName evidence="1">Uncharacterized protein</fullName>
    </submittedName>
</protein>
<reference evidence="1 2" key="1">
    <citation type="submission" date="2020-09" db="EMBL/GenBank/DDBJ databases">
        <title>De no assembly of potato wild relative species, Solanum commersonii.</title>
        <authorList>
            <person name="Cho K."/>
        </authorList>
    </citation>
    <scope>NUCLEOTIDE SEQUENCE [LARGE SCALE GENOMIC DNA]</scope>
    <source>
        <strain evidence="1">LZ3.2</strain>
        <tissue evidence="1">Leaf</tissue>
    </source>
</reference>
<organism evidence="1 2">
    <name type="scientific">Solanum commersonii</name>
    <name type="common">Commerson's wild potato</name>
    <name type="synonym">Commerson's nightshade</name>
    <dbReference type="NCBI Taxonomy" id="4109"/>
    <lineage>
        <taxon>Eukaryota</taxon>
        <taxon>Viridiplantae</taxon>
        <taxon>Streptophyta</taxon>
        <taxon>Embryophyta</taxon>
        <taxon>Tracheophyta</taxon>
        <taxon>Spermatophyta</taxon>
        <taxon>Magnoliopsida</taxon>
        <taxon>eudicotyledons</taxon>
        <taxon>Gunneridae</taxon>
        <taxon>Pentapetalae</taxon>
        <taxon>asterids</taxon>
        <taxon>lamiids</taxon>
        <taxon>Solanales</taxon>
        <taxon>Solanaceae</taxon>
        <taxon>Solanoideae</taxon>
        <taxon>Solaneae</taxon>
        <taxon>Solanum</taxon>
    </lineage>
</organism>
<feature type="non-terminal residue" evidence="1">
    <location>
        <position position="1"/>
    </location>
</feature>
<accession>A0A9J6A5B8</accession>
<evidence type="ECO:0000313" key="2">
    <source>
        <dbReference type="Proteomes" id="UP000824120"/>
    </source>
</evidence>
<dbReference type="EMBL" id="JACXVP010000002">
    <property type="protein sequence ID" value="KAG5619749.1"/>
    <property type="molecule type" value="Genomic_DNA"/>
</dbReference>
<comment type="caution">
    <text evidence="1">The sequence shown here is derived from an EMBL/GenBank/DDBJ whole genome shotgun (WGS) entry which is preliminary data.</text>
</comment>
<evidence type="ECO:0000313" key="1">
    <source>
        <dbReference type="EMBL" id="KAG5619749.1"/>
    </source>
</evidence>
<dbReference type="AlphaFoldDB" id="A0A9J6A5B8"/>